<comment type="subcellular location">
    <subcellularLocation>
        <location evidence="1">Cell membrane</location>
        <topology evidence="1">Multi-pass membrane protein</topology>
    </subcellularLocation>
</comment>
<feature type="transmembrane region" description="Helical" evidence="2">
    <location>
        <begin position="263"/>
        <end position="280"/>
    </location>
</feature>
<name>A0A9D1YD15_9FIRM</name>
<evidence type="ECO:0008006" key="5">
    <source>
        <dbReference type="Google" id="ProtNLM"/>
    </source>
</evidence>
<reference evidence="3" key="2">
    <citation type="submission" date="2021-04" db="EMBL/GenBank/DDBJ databases">
        <authorList>
            <person name="Gilroy R."/>
        </authorList>
    </citation>
    <scope>NUCLEOTIDE SEQUENCE</scope>
    <source>
        <strain evidence="3">1282</strain>
    </source>
</reference>
<dbReference type="Pfam" id="PF07690">
    <property type="entry name" value="MFS_1"/>
    <property type="match status" value="1"/>
</dbReference>
<feature type="transmembrane region" description="Helical" evidence="2">
    <location>
        <begin position="67"/>
        <end position="96"/>
    </location>
</feature>
<organism evidence="3 4">
    <name type="scientific">Candidatus Acutalibacter pullistercoris</name>
    <dbReference type="NCBI Taxonomy" id="2838418"/>
    <lineage>
        <taxon>Bacteria</taxon>
        <taxon>Bacillati</taxon>
        <taxon>Bacillota</taxon>
        <taxon>Clostridia</taxon>
        <taxon>Eubacteriales</taxon>
        <taxon>Acutalibacteraceae</taxon>
        <taxon>Acutalibacter</taxon>
    </lineage>
</organism>
<dbReference type="EMBL" id="DXDU01000078">
    <property type="protein sequence ID" value="HIY26480.1"/>
    <property type="molecule type" value="Genomic_DNA"/>
</dbReference>
<evidence type="ECO:0000313" key="4">
    <source>
        <dbReference type="Proteomes" id="UP000823915"/>
    </source>
</evidence>
<feature type="transmembrane region" description="Helical" evidence="2">
    <location>
        <begin position="239"/>
        <end position="257"/>
    </location>
</feature>
<feature type="transmembrane region" description="Helical" evidence="2">
    <location>
        <begin position="12"/>
        <end position="30"/>
    </location>
</feature>
<dbReference type="Proteomes" id="UP000823915">
    <property type="component" value="Unassembled WGS sequence"/>
</dbReference>
<dbReference type="SUPFAM" id="SSF103473">
    <property type="entry name" value="MFS general substrate transporter"/>
    <property type="match status" value="1"/>
</dbReference>
<evidence type="ECO:0000256" key="2">
    <source>
        <dbReference type="SAM" id="Phobius"/>
    </source>
</evidence>
<dbReference type="GO" id="GO:0022857">
    <property type="term" value="F:transmembrane transporter activity"/>
    <property type="evidence" value="ECO:0007669"/>
    <property type="project" value="InterPro"/>
</dbReference>
<dbReference type="Gene3D" id="1.20.1250.20">
    <property type="entry name" value="MFS general substrate transporter like domains"/>
    <property type="match status" value="1"/>
</dbReference>
<feature type="transmembrane region" description="Helical" evidence="2">
    <location>
        <begin position="183"/>
        <end position="206"/>
    </location>
</feature>
<protein>
    <recommendedName>
        <fullName evidence="5">MFS transporter</fullName>
    </recommendedName>
</protein>
<reference evidence="3" key="1">
    <citation type="journal article" date="2021" name="PeerJ">
        <title>Extensive microbial diversity within the chicken gut microbiome revealed by metagenomics and culture.</title>
        <authorList>
            <person name="Gilroy R."/>
            <person name="Ravi A."/>
            <person name="Getino M."/>
            <person name="Pursley I."/>
            <person name="Horton D.L."/>
            <person name="Alikhan N.F."/>
            <person name="Baker D."/>
            <person name="Gharbi K."/>
            <person name="Hall N."/>
            <person name="Watson M."/>
            <person name="Adriaenssens E.M."/>
            <person name="Foster-Nyarko E."/>
            <person name="Jarju S."/>
            <person name="Secka A."/>
            <person name="Antonio M."/>
            <person name="Oren A."/>
            <person name="Chaudhuri R.R."/>
            <person name="La Ragione R."/>
            <person name="Hildebrand F."/>
            <person name="Pallen M.J."/>
        </authorList>
    </citation>
    <scope>NUCLEOTIDE SEQUENCE</scope>
    <source>
        <strain evidence="3">1282</strain>
    </source>
</reference>
<keyword evidence="2" id="KW-1133">Transmembrane helix</keyword>
<evidence type="ECO:0000256" key="1">
    <source>
        <dbReference type="ARBA" id="ARBA00004651"/>
    </source>
</evidence>
<comment type="caution">
    <text evidence="3">The sequence shown here is derived from an EMBL/GenBank/DDBJ whole genome shotgun (WGS) entry which is preliminary data.</text>
</comment>
<dbReference type="GO" id="GO:0005886">
    <property type="term" value="C:plasma membrane"/>
    <property type="evidence" value="ECO:0007669"/>
    <property type="project" value="UniProtKB-SubCell"/>
</dbReference>
<dbReference type="AlphaFoldDB" id="A0A9D1YD15"/>
<proteinExistence type="predicted"/>
<dbReference type="InterPro" id="IPR036259">
    <property type="entry name" value="MFS_trans_sf"/>
</dbReference>
<keyword evidence="2" id="KW-0472">Membrane</keyword>
<evidence type="ECO:0000313" key="3">
    <source>
        <dbReference type="EMBL" id="HIY26480.1"/>
    </source>
</evidence>
<feature type="transmembrane region" description="Helical" evidence="2">
    <location>
        <begin position="316"/>
        <end position="334"/>
    </location>
</feature>
<sequence>MTALLASRSAAHFAVDLACGFVCLGVFVPGAASLEEAALGVFLYNLLAFATQPLLGAVCDRFPRRPWAALGCLTVAAGALLGWLSLGWGAVVLCGLGNALFHPGGGRDALVSSPGTLWEGGVFVSTGALGVALGMFWGTAFPWPWMAAALAALLGLCALFCWKTPLSRPERRAAVSGASSLPFWWVVGLALGSVALRAFVGGAVPLPWKTGLWALAAAAAAFLGKAAGGFLADRVSPRLAGVGALLLSLPLLCLGWAHPLPSLLGLLCFNMTMPVTLGAVTDKLPNAPGLAFGLTAQFLFVGTLPLQGLALGQGQALALSAAGIALSAVCVGLSSRGRKESQR</sequence>
<feature type="transmembrane region" description="Helical" evidence="2">
    <location>
        <begin position="212"/>
        <end position="232"/>
    </location>
</feature>
<accession>A0A9D1YD15</accession>
<keyword evidence="2" id="KW-0812">Transmembrane</keyword>
<feature type="transmembrane region" description="Helical" evidence="2">
    <location>
        <begin position="143"/>
        <end position="162"/>
    </location>
</feature>
<feature type="transmembrane region" description="Helical" evidence="2">
    <location>
        <begin position="287"/>
        <end position="310"/>
    </location>
</feature>
<feature type="transmembrane region" description="Helical" evidence="2">
    <location>
        <begin position="37"/>
        <end position="55"/>
    </location>
</feature>
<dbReference type="InterPro" id="IPR011701">
    <property type="entry name" value="MFS"/>
</dbReference>
<gene>
    <name evidence="3" type="ORF">H9838_04805</name>
</gene>